<evidence type="ECO:0000313" key="2">
    <source>
        <dbReference type="Proteomes" id="UP001251528"/>
    </source>
</evidence>
<dbReference type="Proteomes" id="UP001251528">
    <property type="component" value="Unassembled WGS sequence"/>
</dbReference>
<protein>
    <submittedName>
        <fullName evidence="1">Uncharacterized protein</fullName>
    </submittedName>
</protein>
<reference evidence="1" key="1">
    <citation type="submission" date="2023-06" db="EMBL/GenBank/DDBJ databases">
        <title>Conoideocrella luteorostrata (Hypocreales: Clavicipitaceae), a potential biocontrol fungus for elongate hemlock scale in United States Christmas tree production areas.</title>
        <authorList>
            <person name="Barrett H."/>
            <person name="Lovett B."/>
            <person name="Macias A.M."/>
            <person name="Stajich J.E."/>
            <person name="Kasson M.T."/>
        </authorList>
    </citation>
    <scope>NUCLEOTIDE SEQUENCE</scope>
    <source>
        <strain evidence="1">ARSEF 14590</strain>
    </source>
</reference>
<proteinExistence type="predicted"/>
<dbReference type="AlphaFoldDB" id="A0AAJ0D1S8"/>
<keyword evidence="2" id="KW-1185">Reference proteome</keyword>
<organism evidence="1 2">
    <name type="scientific">Conoideocrella luteorostrata</name>
    <dbReference type="NCBI Taxonomy" id="1105319"/>
    <lineage>
        <taxon>Eukaryota</taxon>
        <taxon>Fungi</taxon>
        <taxon>Dikarya</taxon>
        <taxon>Ascomycota</taxon>
        <taxon>Pezizomycotina</taxon>
        <taxon>Sordariomycetes</taxon>
        <taxon>Hypocreomycetidae</taxon>
        <taxon>Hypocreales</taxon>
        <taxon>Clavicipitaceae</taxon>
        <taxon>Conoideocrella</taxon>
    </lineage>
</organism>
<evidence type="ECO:0000313" key="1">
    <source>
        <dbReference type="EMBL" id="KAK2616664.1"/>
    </source>
</evidence>
<sequence>MAAVSNATPSSLPMGVEITEQDGITVVREVPHELLSRGLQPRCRECVGQGGKCTVGDGSCYKEDPPMYCTYCGGHCGSVCVRQGQTCEQTCT</sequence>
<comment type="caution">
    <text evidence="1">The sequence shown here is derived from an EMBL/GenBank/DDBJ whole genome shotgun (WGS) entry which is preliminary data.</text>
</comment>
<dbReference type="EMBL" id="JASWJB010000004">
    <property type="protein sequence ID" value="KAK2616664.1"/>
    <property type="molecule type" value="Genomic_DNA"/>
</dbReference>
<gene>
    <name evidence="1" type="ORF">QQS21_000487</name>
</gene>
<accession>A0AAJ0D1S8</accession>
<name>A0AAJ0D1S8_9HYPO</name>